<organism evidence="4 5">
    <name type="scientific">Persicobacter diffluens</name>
    <dbReference type="NCBI Taxonomy" id="981"/>
    <lineage>
        <taxon>Bacteria</taxon>
        <taxon>Pseudomonadati</taxon>
        <taxon>Bacteroidota</taxon>
        <taxon>Cytophagia</taxon>
        <taxon>Cytophagales</taxon>
        <taxon>Persicobacteraceae</taxon>
        <taxon>Persicobacter</taxon>
    </lineage>
</organism>
<dbReference type="GO" id="GO:0009103">
    <property type="term" value="P:lipopolysaccharide biosynthetic process"/>
    <property type="evidence" value="ECO:0007669"/>
    <property type="project" value="TreeGrafter"/>
</dbReference>
<evidence type="ECO:0000259" key="3">
    <source>
        <dbReference type="Pfam" id="PF13439"/>
    </source>
</evidence>
<feature type="domain" description="Glycosyltransferase subfamily 4-like N-terminal" evidence="3">
    <location>
        <begin position="62"/>
        <end position="167"/>
    </location>
</feature>
<dbReference type="Proteomes" id="UP001310022">
    <property type="component" value="Unassembled WGS sequence"/>
</dbReference>
<dbReference type="PANTHER" id="PTHR46401">
    <property type="entry name" value="GLYCOSYLTRANSFERASE WBBK-RELATED"/>
    <property type="match status" value="1"/>
</dbReference>
<dbReference type="InterPro" id="IPR001296">
    <property type="entry name" value="Glyco_trans_1"/>
</dbReference>
<dbReference type="Pfam" id="PF00534">
    <property type="entry name" value="Glycos_transf_1"/>
    <property type="match status" value="1"/>
</dbReference>
<keyword evidence="5" id="KW-1185">Reference proteome</keyword>
<dbReference type="CDD" id="cd03809">
    <property type="entry name" value="GT4_MtfB-like"/>
    <property type="match status" value="1"/>
</dbReference>
<dbReference type="SUPFAM" id="SSF53756">
    <property type="entry name" value="UDP-Glycosyltransferase/glycogen phosphorylase"/>
    <property type="match status" value="1"/>
</dbReference>
<evidence type="ECO:0000259" key="2">
    <source>
        <dbReference type="Pfam" id="PF00534"/>
    </source>
</evidence>
<dbReference type="InterPro" id="IPR028098">
    <property type="entry name" value="Glyco_trans_4-like_N"/>
</dbReference>
<comment type="caution">
    <text evidence="4">The sequence shown here is derived from an EMBL/GenBank/DDBJ whole genome shotgun (WGS) entry which is preliminary data.</text>
</comment>
<sequence length="367" mass="41852">MGFIEKIIFDARMVRASGIGVYVSNVLPFFKNYNTKMKLIGRHEKLNHFNLDVVQYEREAVYDLVQHILLPRLLNKADMIFFPHFNVPFFLPLNRNIFVTIHDVFHLDNPDLFSKVKYWYAKLLYWNAVKKATHIFTVSEFSKERLIYHFPQAKGKITTVYNGVNVSAFQSATPLESSDFERLSIPDKYLLFVGNVKPHKNLKGLLEAYALLPEAIKATYPLVIVGKKDGFLTGDDILPVIEKLGLMSNIHFTGYVADEDLYRIYKSAHLFVFPSLYEGFGLPPMEALASGVPAVVSDIPVLREVYGDHVLYADAANPTVFAEAILKGISEEALRTACLNGKEQLFDKYNWEITAQKMIAIIERESK</sequence>
<dbReference type="RefSeq" id="WP_338237414.1">
    <property type="nucleotide sequence ID" value="NZ_BQKE01000001.1"/>
</dbReference>
<keyword evidence="1 4" id="KW-0808">Transferase</keyword>
<proteinExistence type="predicted"/>
<dbReference type="EMBL" id="BQKE01000001">
    <property type="protein sequence ID" value="GJM61999.1"/>
    <property type="molecule type" value="Genomic_DNA"/>
</dbReference>
<evidence type="ECO:0000256" key="1">
    <source>
        <dbReference type="ARBA" id="ARBA00022679"/>
    </source>
</evidence>
<feature type="domain" description="Glycosyl transferase family 1" evidence="2">
    <location>
        <begin position="186"/>
        <end position="338"/>
    </location>
</feature>
<evidence type="ECO:0000313" key="5">
    <source>
        <dbReference type="Proteomes" id="UP001310022"/>
    </source>
</evidence>
<gene>
    <name evidence="4" type="ORF">PEDI_25510</name>
</gene>
<dbReference type="PANTHER" id="PTHR46401:SF2">
    <property type="entry name" value="GLYCOSYLTRANSFERASE WBBK-RELATED"/>
    <property type="match status" value="1"/>
</dbReference>
<protein>
    <submittedName>
        <fullName evidence="4">Glycosyl transferase</fullName>
    </submittedName>
</protein>
<evidence type="ECO:0000313" key="4">
    <source>
        <dbReference type="EMBL" id="GJM61999.1"/>
    </source>
</evidence>
<dbReference type="Gene3D" id="3.40.50.2000">
    <property type="entry name" value="Glycogen Phosphorylase B"/>
    <property type="match status" value="2"/>
</dbReference>
<reference evidence="4 5" key="1">
    <citation type="submission" date="2021-12" db="EMBL/GenBank/DDBJ databases">
        <title>Genome sequencing of bacteria with rrn-lacking chromosome and rrn-plasmid.</title>
        <authorList>
            <person name="Anda M."/>
            <person name="Iwasaki W."/>
        </authorList>
    </citation>
    <scope>NUCLEOTIDE SEQUENCE [LARGE SCALE GENOMIC DNA]</scope>
    <source>
        <strain evidence="4 5">NBRC 15940</strain>
    </source>
</reference>
<name>A0AAN4VZB9_9BACT</name>
<dbReference type="AlphaFoldDB" id="A0AAN4VZB9"/>
<dbReference type="Pfam" id="PF13439">
    <property type="entry name" value="Glyco_transf_4"/>
    <property type="match status" value="1"/>
</dbReference>
<dbReference type="GO" id="GO:0016757">
    <property type="term" value="F:glycosyltransferase activity"/>
    <property type="evidence" value="ECO:0007669"/>
    <property type="project" value="InterPro"/>
</dbReference>
<accession>A0AAN4VZB9</accession>